<keyword evidence="5" id="KW-0521">NADP</keyword>
<evidence type="ECO:0000256" key="6">
    <source>
        <dbReference type="ARBA" id="ARBA00023002"/>
    </source>
</evidence>
<dbReference type="Pfam" id="PF00763">
    <property type="entry name" value="THF_DHG_CYH"/>
    <property type="match status" value="1"/>
</dbReference>
<dbReference type="SUPFAM" id="SSF51735">
    <property type="entry name" value="NAD(P)-binding Rossmann-fold domains"/>
    <property type="match status" value="1"/>
</dbReference>
<dbReference type="PRINTS" id="PR00085">
    <property type="entry name" value="THFDHDRGNASE"/>
</dbReference>
<keyword evidence="3" id="KW-0554">One-carbon metabolism</keyword>
<dbReference type="InterPro" id="IPR000672">
    <property type="entry name" value="THF_DH/CycHdrlase"/>
</dbReference>
<keyword evidence="4" id="KW-0378">Hydrolase</keyword>
<dbReference type="GO" id="GO:0035999">
    <property type="term" value="P:tetrahydrofolate interconversion"/>
    <property type="evidence" value="ECO:0007669"/>
    <property type="project" value="TreeGrafter"/>
</dbReference>
<name>A0A8S5SDW4_9CAUD</name>
<reference evidence="10" key="1">
    <citation type="journal article" date="2021" name="Proc. Natl. Acad. Sci. U.S.A.">
        <title>A Catalog of Tens of Thousands of Viruses from Human Metagenomes Reveals Hidden Associations with Chronic Diseases.</title>
        <authorList>
            <person name="Tisza M.J."/>
            <person name="Buck C.B."/>
        </authorList>
    </citation>
    <scope>NUCLEOTIDE SEQUENCE</scope>
    <source>
        <strain evidence="10">Ctnpt50</strain>
    </source>
</reference>
<evidence type="ECO:0000256" key="1">
    <source>
        <dbReference type="ARBA" id="ARBA00004777"/>
    </source>
</evidence>
<dbReference type="Gene3D" id="3.40.50.720">
    <property type="entry name" value="NAD(P)-binding Rossmann-like Domain"/>
    <property type="match status" value="1"/>
</dbReference>
<dbReference type="PANTHER" id="PTHR48099">
    <property type="entry name" value="C-1-TETRAHYDROFOLATE SYNTHASE, CYTOPLASMIC-RELATED"/>
    <property type="match status" value="1"/>
</dbReference>
<evidence type="ECO:0000259" key="8">
    <source>
        <dbReference type="Pfam" id="PF00763"/>
    </source>
</evidence>
<dbReference type="InterPro" id="IPR020630">
    <property type="entry name" value="THF_DH/CycHdrlase_cat_dom"/>
</dbReference>
<dbReference type="InterPro" id="IPR046346">
    <property type="entry name" value="Aminoacid_DH-like_N_sf"/>
</dbReference>
<dbReference type="EMBL" id="BK032577">
    <property type="protein sequence ID" value="DAF48890.1"/>
    <property type="molecule type" value="Genomic_DNA"/>
</dbReference>
<proteinExistence type="inferred from homology"/>
<organism evidence="10">
    <name type="scientific">Siphoviridae sp. ctnpt50</name>
    <dbReference type="NCBI Taxonomy" id="2827941"/>
    <lineage>
        <taxon>Viruses</taxon>
        <taxon>Duplodnaviria</taxon>
        <taxon>Heunggongvirae</taxon>
        <taxon>Uroviricota</taxon>
        <taxon>Caudoviricetes</taxon>
    </lineage>
</organism>
<dbReference type="FunFam" id="3.40.50.10860:FF:000005">
    <property type="entry name" value="C-1-tetrahydrofolate synthase, cytoplasmic, putative"/>
    <property type="match status" value="1"/>
</dbReference>
<dbReference type="Pfam" id="PF02882">
    <property type="entry name" value="THF_DHG_CYH_C"/>
    <property type="match status" value="1"/>
</dbReference>
<dbReference type="HAMAP" id="MF_01576">
    <property type="entry name" value="THF_DHG_CYH"/>
    <property type="match status" value="1"/>
</dbReference>
<dbReference type="GO" id="GO:0004477">
    <property type="term" value="F:methenyltetrahydrofolate cyclohydrolase activity"/>
    <property type="evidence" value="ECO:0007669"/>
    <property type="project" value="TreeGrafter"/>
</dbReference>
<protein>
    <submittedName>
        <fullName evidence="10">5,10-methylene-tetrahydropholate dehydrogenase</fullName>
    </submittedName>
</protein>
<comment type="subunit">
    <text evidence="2">Homodimer.</text>
</comment>
<evidence type="ECO:0000256" key="3">
    <source>
        <dbReference type="ARBA" id="ARBA00022563"/>
    </source>
</evidence>
<accession>A0A8S5SDW4</accession>
<evidence type="ECO:0000256" key="2">
    <source>
        <dbReference type="ARBA" id="ARBA00011738"/>
    </source>
</evidence>
<keyword evidence="6" id="KW-0560">Oxidoreductase</keyword>
<feature type="domain" description="Tetrahydrofolate dehydrogenase/cyclohydrolase NAD(P)-binding" evidence="9">
    <location>
        <begin position="147"/>
        <end position="296"/>
    </location>
</feature>
<sequence>MGTIIDGKAIAEKENEVTAARVQNLIKNGHARPKLVVIQAGNDPASSTYVRNKKIACEKVGILCEDIHIDEEKDPALAELRIIGEIQKANRDDNVNGILVQLPLPKGVDEETVLNYINSFKDVDGFGYLNAGKLFSKKDPEPFGFIPCTPAGIVHMLNSISVPYGINFTGKNAVVIGRSNIVGKPVSILLQRMNMNVTMLHSKTSDEDKQFYCRHADVIVVATGHENTLTDRHFYGDKRPIIIDVGIHRGEDGKLHGDVSEEVKAKYSSYYSPVPGGVGPLTVSMLLRNVAIAAERSYLIFNND</sequence>
<dbReference type="Gene3D" id="3.40.50.10860">
    <property type="entry name" value="Leucine Dehydrogenase, chain A, domain 1"/>
    <property type="match status" value="1"/>
</dbReference>
<evidence type="ECO:0000259" key="9">
    <source>
        <dbReference type="Pfam" id="PF02882"/>
    </source>
</evidence>
<evidence type="ECO:0000256" key="7">
    <source>
        <dbReference type="ARBA" id="ARBA00023268"/>
    </source>
</evidence>
<dbReference type="InterPro" id="IPR020631">
    <property type="entry name" value="THF_DH/CycHdrlase_NAD-bd_dom"/>
</dbReference>
<dbReference type="CDD" id="cd01080">
    <property type="entry name" value="NAD_bind_m-THF_DH_Cyclohyd"/>
    <property type="match status" value="1"/>
</dbReference>
<keyword evidence="7" id="KW-0511">Multifunctional enzyme</keyword>
<dbReference type="PANTHER" id="PTHR48099:SF5">
    <property type="entry name" value="C-1-TETRAHYDROFOLATE SYNTHASE, CYTOPLASMIC"/>
    <property type="match status" value="1"/>
</dbReference>
<evidence type="ECO:0000256" key="5">
    <source>
        <dbReference type="ARBA" id="ARBA00022857"/>
    </source>
</evidence>
<dbReference type="InterPro" id="IPR036291">
    <property type="entry name" value="NAD(P)-bd_dom_sf"/>
</dbReference>
<feature type="domain" description="Tetrahydrofolate dehydrogenase/cyclohydrolase catalytic" evidence="8">
    <location>
        <begin position="5"/>
        <end position="124"/>
    </location>
</feature>
<dbReference type="GO" id="GO:0004488">
    <property type="term" value="F:methylenetetrahydrofolate dehydrogenase (NADP+) activity"/>
    <property type="evidence" value="ECO:0007669"/>
    <property type="project" value="InterPro"/>
</dbReference>
<evidence type="ECO:0000313" key="10">
    <source>
        <dbReference type="EMBL" id="DAF48890.1"/>
    </source>
</evidence>
<evidence type="ECO:0000256" key="4">
    <source>
        <dbReference type="ARBA" id="ARBA00022801"/>
    </source>
</evidence>
<comment type="pathway">
    <text evidence="1">One-carbon metabolism; tetrahydrofolate interconversion.</text>
</comment>
<dbReference type="SUPFAM" id="SSF53223">
    <property type="entry name" value="Aminoacid dehydrogenase-like, N-terminal domain"/>
    <property type="match status" value="1"/>
</dbReference>